<feature type="signal peptide" evidence="6">
    <location>
        <begin position="1"/>
        <end position="19"/>
    </location>
</feature>
<keyword evidence="8" id="KW-1185">Reference proteome</keyword>
<keyword evidence="4 5" id="KW-0408">Iron</keyword>
<dbReference type="PRINTS" id="PR00385">
    <property type="entry name" value="P450"/>
</dbReference>
<evidence type="ECO:0008006" key="9">
    <source>
        <dbReference type="Google" id="ProtNLM"/>
    </source>
</evidence>
<gene>
    <name evidence="7" type="ORF">KP509_01G049200</name>
</gene>
<dbReference type="AlphaFoldDB" id="A0A8T2VGB6"/>
<dbReference type="InterPro" id="IPR001128">
    <property type="entry name" value="Cyt_P450"/>
</dbReference>
<dbReference type="GO" id="GO:0005506">
    <property type="term" value="F:iron ion binding"/>
    <property type="evidence" value="ECO:0007669"/>
    <property type="project" value="InterPro"/>
</dbReference>
<dbReference type="CDD" id="cd11064">
    <property type="entry name" value="CYP86A"/>
    <property type="match status" value="1"/>
</dbReference>
<comment type="cofactor">
    <cofactor evidence="5">
        <name>heme</name>
        <dbReference type="ChEBI" id="CHEBI:30413"/>
    </cofactor>
</comment>
<feature type="chain" id="PRO_5042590572" description="Cytochrome P450" evidence="6">
    <location>
        <begin position="20"/>
        <end position="518"/>
    </location>
</feature>
<keyword evidence="3" id="KW-0560">Oxidoreductase</keyword>
<evidence type="ECO:0000313" key="7">
    <source>
        <dbReference type="EMBL" id="KAH7446270.1"/>
    </source>
</evidence>
<dbReference type="Gene3D" id="1.10.630.10">
    <property type="entry name" value="Cytochrome P450"/>
    <property type="match status" value="1"/>
</dbReference>
<reference evidence="7" key="1">
    <citation type="submission" date="2021-08" db="EMBL/GenBank/DDBJ databases">
        <title>WGS assembly of Ceratopteris richardii.</title>
        <authorList>
            <person name="Marchant D.B."/>
            <person name="Chen G."/>
            <person name="Jenkins J."/>
            <person name="Shu S."/>
            <person name="Leebens-Mack J."/>
            <person name="Grimwood J."/>
            <person name="Schmutz J."/>
            <person name="Soltis P."/>
            <person name="Soltis D."/>
            <person name="Chen Z.-H."/>
        </authorList>
    </citation>
    <scope>NUCLEOTIDE SEQUENCE</scope>
    <source>
        <strain evidence="7">Whitten #5841</strain>
        <tissue evidence="7">Leaf</tissue>
    </source>
</reference>
<organism evidence="7 8">
    <name type="scientific">Ceratopteris richardii</name>
    <name type="common">Triangle waterfern</name>
    <dbReference type="NCBI Taxonomy" id="49495"/>
    <lineage>
        <taxon>Eukaryota</taxon>
        <taxon>Viridiplantae</taxon>
        <taxon>Streptophyta</taxon>
        <taxon>Embryophyta</taxon>
        <taxon>Tracheophyta</taxon>
        <taxon>Polypodiopsida</taxon>
        <taxon>Polypodiidae</taxon>
        <taxon>Polypodiales</taxon>
        <taxon>Pteridineae</taxon>
        <taxon>Pteridaceae</taxon>
        <taxon>Parkerioideae</taxon>
        <taxon>Ceratopteris</taxon>
    </lineage>
</organism>
<keyword evidence="2 5" id="KW-0479">Metal-binding</keyword>
<accession>A0A8T2VGB6</accession>
<evidence type="ECO:0000256" key="2">
    <source>
        <dbReference type="ARBA" id="ARBA00022723"/>
    </source>
</evidence>
<dbReference type="PRINTS" id="PR00463">
    <property type="entry name" value="EP450I"/>
</dbReference>
<dbReference type="OrthoDB" id="1470350at2759"/>
<dbReference type="InterPro" id="IPR036396">
    <property type="entry name" value="Cyt_P450_sf"/>
</dbReference>
<dbReference type="PANTHER" id="PTHR24296">
    <property type="entry name" value="CYTOCHROME P450"/>
    <property type="match status" value="1"/>
</dbReference>
<dbReference type="Pfam" id="PF00067">
    <property type="entry name" value="p450"/>
    <property type="match status" value="1"/>
</dbReference>
<evidence type="ECO:0000256" key="4">
    <source>
        <dbReference type="ARBA" id="ARBA00023004"/>
    </source>
</evidence>
<evidence type="ECO:0000256" key="5">
    <source>
        <dbReference type="PIRSR" id="PIRSR602401-1"/>
    </source>
</evidence>
<dbReference type="GO" id="GO:0020037">
    <property type="term" value="F:heme binding"/>
    <property type="evidence" value="ECO:0007669"/>
    <property type="project" value="InterPro"/>
</dbReference>
<evidence type="ECO:0000256" key="1">
    <source>
        <dbReference type="ARBA" id="ARBA00010617"/>
    </source>
</evidence>
<comment type="similarity">
    <text evidence="1">Belongs to the cytochrome P450 family.</text>
</comment>
<proteinExistence type="inferred from homology"/>
<name>A0A8T2VGB6_CERRI</name>
<keyword evidence="5" id="KW-0349">Heme</keyword>
<protein>
    <recommendedName>
        <fullName evidence="9">Cytochrome P450</fullName>
    </recommendedName>
</protein>
<keyword evidence="6" id="KW-0732">Signal</keyword>
<dbReference type="Proteomes" id="UP000825935">
    <property type="component" value="Chromosome 1"/>
</dbReference>
<dbReference type="InterPro" id="IPR002401">
    <property type="entry name" value="Cyt_P450_E_grp-I"/>
</dbReference>
<evidence type="ECO:0000256" key="3">
    <source>
        <dbReference type="ARBA" id="ARBA00023002"/>
    </source>
</evidence>
<dbReference type="OMA" id="FINTIMD"/>
<dbReference type="GO" id="GO:0016705">
    <property type="term" value="F:oxidoreductase activity, acting on paired donors, with incorporation or reduction of molecular oxygen"/>
    <property type="evidence" value="ECO:0007669"/>
    <property type="project" value="InterPro"/>
</dbReference>
<evidence type="ECO:0000256" key="6">
    <source>
        <dbReference type="SAM" id="SignalP"/>
    </source>
</evidence>
<dbReference type="GO" id="GO:0004497">
    <property type="term" value="F:monooxygenase activity"/>
    <property type="evidence" value="ECO:0007669"/>
    <property type="project" value="InterPro"/>
</dbReference>
<dbReference type="SUPFAM" id="SSF48264">
    <property type="entry name" value="Cytochrome P450"/>
    <property type="match status" value="1"/>
</dbReference>
<feature type="binding site" description="axial binding residue" evidence="5">
    <location>
        <position position="454"/>
    </location>
    <ligand>
        <name>heme</name>
        <dbReference type="ChEBI" id="CHEBI:30413"/>
    </ligand>
    <ligandPart>
        <name>Fe</name>
        <dbReference type="ChEBI" id="CHEBI:18248"/>
    </ligandPart>
</feature>
<sequence>MASAATLLWFCGFVVLAACWVWEHRRRQCRSKDPKTWPIMGAQWEAIENMHRMHCWFQSFFTSDHRTVTLRTFAGRIMYLTVDPLNVQHILKDNFWNYPKGERVHSVLHDFMGNGIFNADGKIWKKHRKIASLVFSNRKLKQISLVIFRHDAMRLLHLLHTFASTRQSVDLQDLFMRMTMDSLCKVLFGMEGEGLKTTLPEDPFGRAFDNVNDIIISRLVNPFWKIQRALNIGKEKLVKDNLAVLNSLIADVVQKRKNSISFQAQSNAEGDDLLTRFLKYNDGEHETYTDSEMRDFIVNFMVAARDTTAIALSWFIYCICKHPQVAEEIRRETAVLLGLGDGQTMEVEEMANKLDYECLARMNYLHAALSETLRLYPPVPRDGKTVLKDDVLPDGTCVKKGAQISYVPYSMGRMQFLWGSDALEYKPERWLTDGVFQPASPFKFTAFQAGPRICLGKDSAYIQMKMTASLLLQFFRFNLVDDDVKYRVMMIMPIAGGLNVYVSRRWHNTLLECTRNGY</sequence>
<comment type="caution">
    <text evidence="7">The sequence shown here is derived from an EMBL/GenBank/DDBJ whole genome shotgun (WGS) entry which is preliminary data.</text>
</comment>
<dbReference type="EMBL" id="CM035406">
    <property type="protein sequence ID" value="KAH7446270.1"/>
    <property type="molecule type" value="Genomic_DNA"/>
</dbReference>
<evidence type="ECO:0000313" key="8">
    <source>
        <dbReference type="Proteomes" id="UP000825935"/>
    </source>
</evidence>